<accession>A0AAD8EUR1</accession>
<comment type="caution">
    <text evidence="1">The sequence shown here is derived from an EMBL/GenBank/DDBJ whole genome shotgun (WGS) entry which is preliminary data.</text>
</comment>
<gene>
    <name evidence="1" type="ORF">Bpfe_030632</name>
</gene>
<organism evidence="1 2">
    <name type="scientific">Biomphalaria pfeifferi</name>
    <name type="common">Bloodfluke planorb</name>
    <name type="synonym">Freshwater snail</name>
    <dbReference type="NCBI Taxonomy" id="112525"/>
    <lineage>
        <taxon>Eukaryota</taxon>
        <taxon>Metazoa</taxon>
        <taxon>Spiralia</taxon>
        <taxon>Lophotrochozoa</taxon>
        <taxon>Mollusca</taxon>
        <taxon>Gastropoda</taxon>
        <taxon>Heterobranchia</taxon>
        <taxon>Euthyneura</taxon>
        <taxon>Panpulmonata</taxon>
        <taxon>Hygrophila</taxon>
        <taxon>Lymnaeoidea</taxon>
        <taxon>Planorbidae</taxon>
        <taxon>Biomphalaria</taxon>
    </lineage>
</organism>
<reference evidence="1" key="1">
    <citation type="journal article" date="2023" name="PLoS Negl. Trop. Dis.">
        <title>A genome sequence for Biomphalaria pfeifferi, the major vector snail for the human-infecting parasite Schistosoma mansoni.</title>
        <authorList>
            <person name="Bu L."/>
            <person name="Lu L."/>
            <person name="Laidemitt M.R."/>
            <person name="Zhang S.M."/>
            <person name="Mutuku M."/>
            <person name="Mkoji G."/>
            <person name="Steinauer M."/>
            <person name="Loker E.S."/>
        </authorList>
    </citation>
    <scope>NUCLEOTIDE SEQUENCE</scope>
    <source>
        <strain evidence="1">KasaAsao</strain>
    </source>
</reference>
<name>A0AAD8EUR1_BIOPF</name>
<proteinExistence type="predicted"/>
<evidence type="ECO:0000313" key="1">
    <source>
        <dbReference type="EMBL" id="KAK0039936.1"/>
    </source>
</evidence>
<dbReference type="AlphaFoldDB" id="A0AAD8EUR1"/>
<reference evidence="1" key="2">
    <citation type="submission" date="2023-04" db="EMBL/GenBank/DDBJ databases">
        <authorList>
            <person name="Bu L."/>
            <person name="Lu L."/>
            <person name="Laidemitt M.R."/>
            <person name="Zhang S.M."/>
            <person name="Mutuku M."/>
            <person name="Mkoji G."/>
            <person name="Steinauer M."/>
            <person name="Loker E.S."/>
        </authorList>
    </citation>
    <scope>NUCLEOTIDE SEQUENCE</scope>
    <source>
        <strain evidence="1">KasaAsao</strain>
        <tissue evidence="1">Whole Snail</tissue>
    </source>
</reference>
<dbReference type="Proteomes" id="UP001233172">
    <property type="component" value="Unassembled WGS sequence"/>
</dbReference>
<feature type="non-terminal residue" evidence="1">
    <location>
        <position position="74"/>
    </location>
</feature>
<evidence type="ECO:0000313" key="2">
    <source>
        <dbReference type="Proteomes" id="UP001233172"/>
    </source>
</evidence>
<protein>
    <submittedName>
        <fullName evidence="1">Uncharacterized protein</fullName>
    </submittedName>
</protein>
<keyword evidence="2" id="KW-1185">Reference proteome</keyword>
<dbReference type="EMBL" id="JASAOG010000376">
    <property type="protein sequence ID" value="KAK0039936.1"/>
    <property type="molecule type" value="Genomic_DNA"/>
</dbReference>
<sequence length="74" mass="8824">MGQAWKDHHRRKECILVISVLNIRLAKVDPSYWNVQLDFNPGRINTHWSLLTRQAGCRQDFEAKFRKKLFSLKN</sequence>